<dbReference type="AlphaFoldDB" id="A0A914VC96"/>
<dbReference type="PROSITE" id="PS50102">
    <property type="entry name" value="RRM"/>
    <property type="match status" value="1"/>
</dbReference>
<feature type="region of interest" description="Disordered" evidence="2">
    <location>
        <begin position="267"/>
        <end position="362"/>
    </location>
</feature>
<dbReference type="CDD" id="cd00590">
    <property type="entry name" value="RRM_SF"/>
    <property type="match status" value="1"/>
</dbReference>
<dbReference type="InterPro" id="IPR039539">
    <property type="entry name" value="Ras_GTPase_bind_prot"/>
</dbReference>
<feature type="compositionally biased region" description="Pro residues" evidence="2">
    <location>
        <begin position="83"/>
        <end position="92"/>
    </location>
</feature>
<proteinExistence type="predicted"/>
<dbReference type="InterPro" id="IPR035979">
    <property type="entry name" value="RBD_domain_sf"/>
</dbReference>
<organism evidence="4 5">
    <name type="scientific">Plectus sambesii</name>
    <dbReference type="NCBI Taxonomy" id="2011161"/>
    <lineage>
        <taxon>Eukaryota</taxon>
        <taxon>Metazoa</taxon>
        <taxon>Ecdysozoa</taxon>
        <taxon>Nematoda</taxon>
        <taxon>Chromadorea</taxon>
        <taxon>Plectida</taxon>
        <taxon>Plectina</taxon>
        <taxon>Plectoidea</taxon>
        <taxon>Plectidae</taxon>
        <taxon>Plectus</taxon>
    </lineage>
</organism>
<feature type="compositionally biased region" description="Low complexity" evidence="2">
    <location>
        <begin position="103"/>
        <end position="148"/>
    </location>
</feature>
<dbReference type="SUPFAM" id="SSF54928">
    <property type="entry name" value="RNA-binding domain, RBD"/>
    <property type="match status" value="1"/>
</dbReference>
<feature type="compositionally biased region" description="Low complexity" evidence="2">
    <location>
        <begin position="68"/>
        <end position="82"/>
    </location>
</feature>
<dbReference type="GO" id="GO:0003729">
    <property type="term" value="F:mRNA binding"/>
    <property type="evidence" value="ECO:0007669"/>
    <property type="project" value="TreeGrafter"/>
</dbReference>
<dbReference type="PANTHER" id="PTHR10693">
    <property type="entry name" value="RAS GTPASE-ACTIVATING PROTEIN-BINDING PROTEIN"/>
    <property type="match status" value="1"/>
</dbReference>
<dbReference type="Pfam" id="PF00076">
    <property type="entry name" value="RRM_1"/>
    <property type="match status" value="1"/>
</dbReference>
<evidence type="ECO:0000256" key="2">
    <source>
        <dbReference type="SAM" id="MobiDB-lite"/>
    </source>
</evidence>
<accession>A0A914VC96</accession>
<dbReference type="Gene3D" id="3.30.70.330">
    <property type="match status" value="1"/>
</dbReference>
<keyword evidence="1" id="KW-0694">RNA-binding</keyword>
<keyword evidence="4" id="KW-1185">Reference proteome</keyword>
<dbReference type="SMART" id="SM00360">
    <property type="entry name" value="RRM"/>
    <property type="match status" value="1"/>
</dbReference>
<evidence type="ECO:0000256" key="1">
    <source>
        <dbReference type="PROSITE-ProRule" id="PRU00176"/>
    </source>
</evidence>
<dbReference type="Proteomes" id="UP000887566">
    <property type="component" value="Unplaced"/>
</dbReference>
<evidence type="ECO:0000259" key="3">
    <source>
        <dbReference type="PROSITE" id="PS50102"/>
    </source>
</evidence>
<dbReference type="WBParaSite" id="PSAMB.scaffold1702size28602.g14467.t1">
    <property type="protein sequence ID" value="PSAMB.scaffold1702size28602.g14467.t1"/>
    <property type="gene ID" value="PSAMB.scaffold1702size28602.g14467"/>
</dbReference>
<feature type="compositionally biased region" description="Polar residues" evidence="2">
    <location>
        <begin position="1"/>
        <end position="20"/>
    </location>
</feature>
<dbReference type="InterPro" id="IPR012677">
    <property type="entry name" value="Nucleotide-bd_a/b_plait_sf"/>
</dbReference>
<sequence length="362" mass="37516">MDASNDYSTTGNGRIVNQASKPVRDSQPSPKGLSHVPANGPTMGDDPASTEDDHAIDTGAEEEDRMAPQKVEAPQEPAAPEAPVEPEPPAVPSGPMTWANRVARPSAPTKTAPAAATTNAVPVQREAAAQQQRPAPPSAAATAAVPQQHGSSAEPRQQERQEPTDPACKLYLGSILRTLSPKNPQDCEAEIKKVFEQFGPVYSVRVPRKAIDDSMHDDNGRLAAGFAFVVMETKEGAEKAYAACARDEKNRNMLNVNLPSFGFNGPAALSQQDVDRRGGGGQSQRGGYNAGQGGGRPGGSFGGGASQNQYMGGGGGPRGGRGGGMQSGGGVYRGGSTGASNSQRGGGAPPQYNRTRPPRNLQ</sequence>
<dbReference type="GO" id="GO:1990904">
    <property type="term" value="C:ribonucleoprotein complex"/>
    <property type="evidence" value="ECO:0007669"/>
    <property type="project" value="TreeGrafter"/>
</dbReference>
<evidence type="ECO:0000313" key="5">
    <source>
        <dbReference type="WBParaSite" id="PSAMB.scaffold1702size28602.g14467.t1"/>
    </source>
</evidence>
<reference evidence="5" key="1">
    <citation type="submission" date="2022-11" db="UniProtKB">
        <authorList>
            <consortium name="WormBaseParasite"/>
        </authorList>
    </citation>
    <scope>IDENTIFICATION</scope>
</reference>
<dbReference type="PANTHER" id="PTHR10693:SF20">
    <property type="entry name" value="AT27578P"/>
    <property type="match status" value="1"/>
</dbReference>
<feature type="region of interest" description="Disordered" evidence="2">
    <location>
        <begin position="1"/>
        <end position="164"/>
    </location>
</feature>
<dbReference type="GO" id="GO:0005829">
    <property type="term" value="C:cytosol"/>
    <property type="evidence" value="ECO:0007669"/>
    <property type="project" value="TreeGrafter"/>
</dbReference>
<dbReference type="InterPro" id="IPR000504">
    <property type="entry name" value="RRM_dom"/>
</dbReference>
<protein>
    <submittedName>
        <fullName evidence="5">RRM domain-containing protein</fullName>
    </submittedName>
</protein>
<evidence type="ECO:0000313" key="4">
    <source>
        <dbReference type="Proteomes" id="UP000887566"/>
    </source>
</evidence>
<feature type="compositionally biased region" description="Gly residues" evidence="2">
    <location>
        <begin position="279"/>
        <end position="337"/>
    </location>
</feature>
<name>A0A914VC96_9BILA</name>
<feature type="domain" description="RRM" evidence="3">
    <location>
        <begin position="168"/>
        <end position="261"/>
    </location>
</feature>